<dbReference type="Pfam" id="PF14696">
    <property type="entry name" value="Glyoxalase_5"/>
    <property type="match status" value="1"/>
</dbReference>
<dbReference type="InterPro" id="IPR004360">
    <property type="entry name" value="Glyas_Fos-R_dOase_dom"/>
</dbReference>
<evidence type="ECO:0000259" key="1">
    <source>
        <dbReference type="PROSITE" id="PS51819"/>
    </source>
</evidence>
<sequence>MENDKPTTGQPVIEGIEFVEYATRQPEAFGAVLEAMGFRPVARHRSRNVLLYRQGDVNVIINSDARALAREPGARADVVLKALALRVGDAGEAYRHALECGAHPLTSRAGPMELNIPGIHGPGGAVLFLLDRRAGVPFYWVDFLPLQDADFNVPPVAGVHFFGVVQYILQGETDKWCDFYGQMLGFTRLAEGVHFGVLPRGAIMKSACGGVFMQFVEPPAGSDFVHWQEGFVRVGLGVPDVERAVAELEARGIRFVDASLLGNREMGALTCTLVGGTQFELVHHEV</sequence>
<dbReference type="PROSITE" id="PS51819">
    <property type="entry name" value="VOC"/>
    <property type="match status" value="2"/>
</dbReference>
<evidence type="ECO:0000313" key="3">
    <source>
        <dbReference type="Proteomes" id="UP000580043"/>
    </source>
</evidence>
<keyword evidence="2" id="KW-0223">Dioxygenase</keyword>
<dbReference type="Pfam" id="PF00903">
    <property type="entry name" value="Glyoxalase"/>
    <property type="match status" value="1"/>
</dbReference>
<accession>A0A848G645</accession>
<comment type="caution">
    <text evidence="2">The sequence shown here is derived from an EMBL/GenBank/DDBJ whole genome shotgun (WGS) entry which is preliminary data.</text>
</comment>
<dbReference type="Proteomes" id="UP000580043">
    <property type="component" value="Unassembled WGS sequence"/>
</dbReference>
<reference evidence="2 3" key="1">
    <citation type="submission" date="2020-04" db="EMBL/GenBank/DDBJ databases">
        <title>Zoogloea sp. G-4-1-14 isolated from soil.</title>
        <authorList>
            <person name="Dahal R.H."/>
        </authorList>
    </citation>
    <scope>NUCLEOTIDE SEQUENCE [LARGE SCALE GENOMIC DNA]</scope>
    <source>
        <strain evidence="2 3">G-4-1-14</strain>
    </source>
</reference>
<protein>
    <submittedName>
        <fullName evidence="2">4-hydroxyphenylpyruvate dioxygenase</fullName>
    </submittedName>
</protein>
<organism evidence="2 3">
    <name type="scientific">Zoogloea dura</name>
    <dbReference type="NCBI Taxonomy" id="2728840"/>
    <lineage>
        <taxon>Bacteria</taxon>
        <taxon>Pseudomonadati</taxon>
        <taxon>Pseudomonadota</taxon>
        <taxon>Betaproteobacteria</taxon>
        <taxon>Rhodocyclales</taxon>
        <taxon>Zoogloeaceae</taxon>
        <taxon>Zoogloea</taxon>
    </lineage>
</organism>
<name>A0A848G645_9RHOO</name>
<feature type="domain" description="VOC" evidence="1">
    <location>
        <begin position="161"/>
        <end position="284"/>
    </location>
</feature>
<dbReference type="AlphaFoldDB" id="A0A848G645"/>
<dbReference type="InterPro" id="IPR037523">
    <property type="entry name" value="VOC_core"/>
</dbReference>
<dbReference type="RefSeq" id="WP_169146237.1">
    <property type="nucleotide sequence ID" value="NZ_JABBGA010000009.1"/>
</dbReference>
<keyword evidence="2" id="KW-0670">Pyruvate</keyword>
<dbReference type="GO" id="GO:0051213">
    <property type="term" value="F:dioxygenase activity"/>
    <property type="evidence" value="ECO:0007669"/>
    <property type="project" value="UniProtKB-KW"/>
</dbReference>
<proteinExistence type="predicted"/>
<feature type="domain" description="VOC" evidence="1">
    <location>
        <begin position="15"/>
        <end position="132"/>
    </location>
</feature>
<evidence type="ECO:0000313" key="2">
    <source>
        <dbReference type="EMBL" id="NML26700.1"/>
    </source>
</evidence>
<dbReference type="SUPFAM" id="SSF54593">
    <property type="entry name" value="Glyoxalase/Bleomycin resistance protein/Dihydroxybiphenyl dioxygenase"/>
    <property type="match status" value="2"/>
</dbReference>
<dbReference type="Gene3D" id="3.10.180.10">
    <property type="entry name" value="2,3-Dihydroxybiphenyl 1,2-Dioxygenase, domain 1"/>
    <property type="match status" value="2"/>
</dbReference>
<keyword evidence="2" id="KW-0560">Oxidoreductase</keyword>
<dbReference type="InterPro" id="IPR029068">
    <property type="entry name" value="Glyas_Bleomycin-R_OHBP_Dase"/>
</dbReference>
<dbReference type="EMBL" id="JABBGA010000009">
    <property type="protein sequence ID" value="NML26700.1"/>
    <property type="molecule type" value="Genomic_DNA"/>
</dbReference>
<gene>
    <name evidence="2" type="ORF">HHL15_13170</name>
</gene>
<keyword evidence="3" id="KW-1185">Reference proteome</keyword>